<dbReference type="Proteomes" id="UP000824469">
    <property type="component" value="Unassembled WGS sequence"/>
</dbReference>
<feature type="region of interest" description="Disordered" evidence="1">
    <location>
        <begin position="166"/>
        <end position="190"/>
    </location>
</feature>
<sequence>MDSLPNSQAVACENASENFSLRQKTGHSIRILRNPADLLNCRPGVFEDKGMLCQGFSIREYVGEIRSVNIRKCWPFSEGLLDDGLKEKLLPPLNRPCYRWWACQRCEGEHKHFGASFNTQERHGARPEKYACKIDGIMNGQMTVSLGDVDPCISQDLEEQMRKLSSFRISGEDNNTAETEDSKKVTEKKDDRLNGYNYRHNSLGPSFLRTVSSNIGSLKSSYPSPGEGKPARVRKIGNTDTYVQNDPGNVNHNGKPVTASVNKRQAGNFPFDLMERGYDTFKHESIYEETEKATKVAQDEVPAGTVSDESECDTIENLNSQATKPGSVRHGICNIDNVEVFAVKVCPVCKTFTSTTITAVNAHIDDCLAQASNAEKKHGKLLKHKSRRQKKRSIVDIFAVVPPIQSHLDDLENVGAREPESPPAPKWKVKKRIAPVQTRIKNAVCDGVPIFNRKRKRTTRALTHMQIGKGKAESLQKKRGRQHVGIISSVSKGAKELKMPSAATHSMKNDHGIKHHLIHSSIEEDPRGSDVEQTPSMQVNPIQKCNLTNNQHQQSSNIMDHTHSARMFPKEDRAEKGIISISTTQVEESGMLHGEENIGEPSSILTMENASTDISHSNVIRDTMPLRSDLPYSHNDKSNLLDDTKYRCHRAYSTDSLRLQVEETITPEDPNSLNLSNENLVYKKATSLNPGKSRELEQSNGIHAITECSVLHSLQKEHSLAQIDISDQHAQPVISGFEFVAQTVGENTPQNNSNHNLGDVGNSSCMQSFDWEKENSLHYLQNRRLVCETRKVTEGCHIRNARLDLNKKACVIPRDSKGRFLSSHTMDGDKVGDILYPQWKQTPKHKSTKPTKNLLITSAITKETNCVEAHLSENAINLVKFSIHGNRSDYGWKGLPLDSQGELVKSIPNTRPRFNQLSMIPNYTVGSEPLLSEGTTMHKEFSFVESTKTCQGATSVNEPLEIGSFKGLPQPNYSFQCKQSDYQQEYSLSKISQSNHDKRDPDYSSKLDQIQRDKMYSGSPHIGISSSSIGTPEIISMLSTQATVQSEYNGDQSEKASVLEKTYPKVDITKWKQSPSQPVMRLMGQSFTIGGVNEGGNALNHPQQCNTKNTISTMGVTMCVPSTVQKMTANIHHCMACKKGQFELPWPGGNALCQNCRGKTNISKICQRNFKEAHSQEMSRAKSIASHEDKTLNNNAPKPVEKRLLTNNVYCGHSFKHQSYSGQAWASSPPFSSPGVNMLISPVKNFHNTCLNEEHKMEYNNSCVGNQGFPVQNQTYSQLLNSCLQKTTFQKPECNGWTYTINPCSPPMHSDVVQSLACPINSLGSLSGPLDSLTRVLSHSTSFPCEKQSHCQTTSSLTSVADSATLVMPDYIYPSINLAESEKMQPKLPNNMISNRCEARHEKMGVVDVDRKCKDDLRKRGRVKDTEGFLGKCISERHDDYVSGQMQKTDPFSTAQELHKKKKAIHQEICSSNIAAKDLNRGQTIENNMLDVRNCEICRAYNSWVDFSVDGGNSPNTKLENKSILNACPNSGLWKNLQEKEQGLFIRPNSKYLEMIRTTTGLHCSNARSALGSAEPMKLRGGAKHILKPSSQNGNGKQSLPIHYTLQFSETTAEERENLKGVTPSRYTDQKPSSPHISKLMRLSSTSNSREQQI</sequence>
<evidence type="ECO:0000313" key="2">
    <source>
        <dbReference type="EMBL" id="KAH9330171.1"/>
    </source>
</evidence>
<feature type="compositionally biased region" description="Basic and acidic residues" evidence="1">
    <location>
        <begin position="180"/>
        <end position="190"/>
    </location>
</feature>
<feature type="region of interest" description="Disordered" evidence="1">
    <location>
        <begin position="1616"/>
        <end position="1654"/>
    </location>
</feature>
<name>A0AA38LNG6_TAXCH</name>
<dbReference type="EMBL" id="JAHRHJ020000001">
    <property type="protein sequence ID" value="KAH9330171.1"/>
    <property type="molecule type" value="Genomic_DNA"/>
</dbReference>
<dbReference type="PANTHER" id="PTHR36892:SF1">
    <property type="entry name" value="OS05G0518200 PROTEIN"/>
    <property type="match status" value="1"/>
</dbReference>
<organism evidence="2 3">
    <name type="scientific">Taxus chinensis</name>
    <name type="common">Chinese yew</name>
    <name type="synonym">Taxus wallichiana var. chinensis</name>
    <dbReference type="NCBI Taxonomy" id="29808"/>
    <lineage>
        <taxon>Eukaryota</taxon>
        <taxon>Viridiplantae</taxon>
        <taxon>Streptophyta</taxon>
        <taxon>Embryophyta</taxon>
        <taxon>Tracheophyta</taxon>
        <taxon>Spermatophyta</taxon>
        <taxon>Pinopsida</taxon>
        <taxon>Pinidae</taxon>
        <taxon>Conifers II</taxon>
        <taxon>Cupressales</taxon>
        <taxon>Taxaceae</taxon>
        <taxon>Taxus</taxon>
    </lineage>
</organism>
<evidence type="ECO:0000256" key="1">
    <source>
        <dbReference type="SAM" id="MobiDB-lite"/>
    </source>
</evidence>
<reference evidence="2 3" key="1">
    <citation type="journal article" date="2021" name="Nat. Plants">
        <title>The Taxus genome provides insights into paclitaxel biosynthesis.</title>
        <authorList>
            <person name="Xiong X."/>
            <person name="Gou J."/>
            <person name="Liao Q."/>
            <person name="Li Y."/>
            <person name="Zhou Q."/>
            <person name="Bi G."/>
            <person name="Li C."/>
            <person name="Du R."/>
            <person name="Wang X."/>
            <person name="Sun T."/>
            <person name="Guo L."/>
            <person name="Liang H."/>
            <person name="Lu P."/>
            <person name="Wu Y."/>
            <person name="Zhang Z."/>
            <person name="Ro D.K."/>
            <person name="Shang Y."/>
            <person name="Huang S."/>
            <person name="Yan J."/>
        </authorList>
    </citation>
    <scope>NUCLEOTIDE SEQUENCE [LARGE SCALE GENOMIC DNA]</scope>
    <source>
        <strain evidence="2">Ta-2019</strain>
    </source>
</reference>
<keyword evidence="3" id="KW-1185">Reference proteome</keyword>
<accession>A0AA38LNG6</accession>
<evidence type="ECO:0000313" key="3">
    <source>
        <dbReference type="Proteomes" id="UP000824469"/>
    </source>
</evidence>
<feature type="compositionally biased region" description="Polar residues" evidence="1">
    <location>
        <begin position="1625"/>
        <end position="1636"/>
    </location>
</feature>
<protein>
    <submittedName>
        <fullName evidence="2">Uncharacterized protein</fullName>
    </submittedName>
</protein>
<dbReference type="OMA" id="QPVMRLM"/>
<gene>
    <name evidence="2" type="ORF">KI387_002279</name>
</gene>
<feature type="compositionally biased region" description="Polar residues" evidence="1">
    <location>
        <begin position="1643"/>
        <end position="1654"/>
    </location>
</feature>
<proteinExistence type="predicted"/>
<dbReference type="PANTHER" id="PTHR36892">
    <property type="entry name" value="OS01G0201800 PROTEIN"/>
    <property type="match status" value="1"/>
</dbReference>
<comment type="caution">
    <text evidence="2">The sequence shown here is derived from an EMBL/GenBank/DDBJ whole genome shotgun (WGS) entry which is preliminary data.</text>
</comment>